<organism evidence="5 7">
    <name type="scientific">Verticillium dahliae</name>
    <name type="common">Verticillium wilt</name>
    <dbReference type="NCBI Taxonomy" id="27337"/>
    <lineage>
        <taxon>Eukaryota</taxon>
        <taxon>Fungi</taxon>
        <taxon>Dikarya</taxon>
        <taxon>Ascomycota</taxon>
        <taxon>Pezizomycotina</taxon>
        <taxon>Sordariomycetes</taxon>
        <taxon>Hypocreomycetidae</taxon>
        <taxon>Glomerellales</taxon>
        <taxon>Plectosphaerellaceae</taxon>
        <taxon>Verticillium</taxon>
    </lineage>
</organism>
<dbReference type="InterPro" id="IPR019337">
    <property type="entry name" value="Telomere_length_regulation_dom"/>
</dbReference>
<dbReference type="Proteomes" id="UP000236305">
    <property type="component" value="Unassembled WGS sequence"/>
</dbReference>
<protein>
    <recommendedName>
        <fullName evidence="3">Telomere length regulation protein conserved domain-containing protein</fullName>
    </recommendedName>
</protein>
<reference evidence="5 7" key="2">
    <citation type="submission" date="2018-12" db="EMBL/GenBank/DDBJ databases">
        <title>Genome of Verticillium dahliae isolate Getta Getta.</title>
        <authorList>
            <person name="Gardiner D.M."/>
        </authorList>
    </citation>
    <scope>NUCLEOTIDE SEQUENCE [LARGE SCALE GENOMIC DNA]</scope>
    <source>
        <strain evidence="5 7">Getta Getta</strain>
    </source>
</reference>
<evidence type="ECO:0000313" key="6">
    <source>
        <dbReference type="Proteomes" id="UP000236305"/>
    </source>
</evidence>
<dbReference type="GO" id="GO:0051083">
    <property type="term" value="P:'de novo' cotranslational protein folding"/>
    <property type="evidence" value="ECO:0007669"/>
    <property type="project" value="TreeGrafter"/>
</dbReference>
<reference evidence="4 6" key="1">
    <citation type="submission" date="2017-12" db="EMBL/GenBank/DDBJ databases">
        <title>Comparative genomics yields insights into virulence evolution of Verticillium dahliae.</title>
        <authorList>
            <person name="Fan R."/>
            <person name="Armitage A.D."/>
            <person name="Cascant-Lopez E."/>
            <person name="Sobczyk M."/>
            <person name="Cockerton H.M."/>
            <person name="Harrison R.J."/>
        </authorList>
    </citation>
    <scope>NUCLEOTIDE SEQUENCE [LARGE SCALE GENOMIC DNA]</scope>
    <source>
        <strain evidence="4 6">12008</strain>
    </source>
</reference>
<evidence type="ECO:0000313" key="5">
    <source>
        <dbReference type="EMBL" id="RXG47839.1"/>
    </source>
</evidence>
<dbReference type="FunFam" id="1.25.40.720:FF:000004">
    <property type="entry name" value="WGS project CABT00000000 data, contig 2.6"/>
    <property type="match status" value="1"/>
</dbReference>
<feature type="domain" description="Telomere length regulation protein conserved" evidence="3">
    <location>
        <begin position="585"/>
        <end position="696"/>
    </location>
</feature>
<evidence type="ECO:0000256" key="1">
    <source>
        <dbReference type="ARBA" id="ARBA00006133"/>
    </source>
</evidence>
<dbReference type="PANTHER" id="PTHR15830">
    <property type="entry name" value="TELOMERE LENGTH REGULATION PROTEIN TEL2 FAMILY MEMBER"/>
    <property type="match status" value="1"/>
</dbReference>
<gene>
    <name evidence="4" type="ORF">BJF96_g2117</name>
    <name evidence="5" type="ORF">VDGE_04244</name>
</gene>
<dbReference type="GO" id="GO:0005829">
    <property type="term" value="C:cytosol"/>
    <property type="evidence" value="ECO:0007669"/>
    <property type="project" value="TreeGrafter"/>
</dbReference>
<evidence type="ECO:0000313" key="4">
    <source>
        <dbReference type="EMBL" id="PNH34668.1"/>
    </source>
</evidence>
<name>A0A2J8FQG5_VERDA</name>
<dbReference type="Pfam" id="PF10193">
    <property type="entry name" value="Telomere_reg-2"/>
    <property type="match status" value="1"/>
</dbReference>
<dbReference type="EMBL" id="MPSH01000005">
    <property type="protein sequence ID" value="PNH34668.1"/>
    <property type="molecule type" value="Genomic_DNA"/>
</dbReference>
<dbReference type="Gene3D" id="1.25.40.720">
    <property type="entry name" value="Telomere length regulation protein 2, C-terminal domain"/>
    <property type="match status" value="2"/>
</dbReference>
<dbReference type="GO" id="GO:0042162">
    <property type="term" value="F:telomeric DNA binding"/>
    <property type="evidence" value="ECO:0007669"/>
    <property type="project" value="TreeGrafter"/>
</dbReference>
<feature type="region of interest" description="Disordered" evidence="2">
    <location>
        <begin position="1"/>
        <end position="42"/>
    </location>
</feature>
<proteinExistence type="inferred from homology"/>
<sequence>MDDFLTPVSQTYLKPRPSGSPFGLSPSPSSADEVNKLKTSSSDGTVLEKLMSQPDYDTLISALKLASRNNKTADPTSESARVIQVLVSEIIPNYWPILRDGDAENLSLLLRCLRNLTGVNALVARAKALTQESKADGQSVKRPDIAMNLDILLQVVTKILDGDLQLMALWSSGLPHLDNPIRRKAMAHELVSFFAGGKLVSIAAEAQSIIQKELSAYKNAWVSDGLLYSKWLGRSIVAWMSDGPSSDDEKLCAELFVRGLRLGYSEHLNKHLIQDLLLGPDASTNAFVRLFGHLSQLEQKRMLYAVVKYLADTYLNPLGSSESPEARKKISAAAGVLGKLVANNESRMNHLVLWLTNSTGAGLGEAIGIRRAVVAAVGKDKECTSQVLEKSLSQFGDQLYIKHSPMLQQEAHAQVLLLTAGYVHRASAVKLKMIMRSGSYLQTISNRLNSTQAKARLLGMAIGEALSSLSDTNQNKLDFKTDEMDSEEAKWYKSLPTTADEVGPVEPLVSASALKPVESDFKPAAAKPITRRALPPRNTGFIIEEVEDSSESEDDDLMVYNKPDDDAEDSDEDATLVRRDKPKAPVYIRDLITYLRDDNNYDKQKLALETSPSLIRRKANFGSEVSAHADELASQLVGIQDKFDIANFYELRLQSMIALIVAQPKVMAPWFAKTLYDGDYSISQRASILIVLGLSARELSGHDTSEFAAAASFPSKRLPERMERMYLEEASVHANRLEAGSGSNLKAIPATALDSIAQDLTSSFLAPLAANAADAATGPDVLKLSSFTSRLNAQGQPKSTAKPKPRLRSIPNTIASLIATNFFFPLTARLQHALRSPASHRRNAPLFQSHLLSLYLKTLAVLIHAAGPSTLALPQMTAELWNLILGLRTQAAPDLPTTHALLIALAAMFEVNAAGSSDGLRKLCADMPREIVETQEWVSGVFNGTRGDDGGQENQVKMLSAGVLITLQEAMERHRALLMGDMIGFT</sequence>
<feature type="compositionally biased region" description="Acidic residues" evidence="2">
    <location>
        <begin position="546"/>
        <end position="557"/>
    </location>
</feature>
<dbReference type="InterPro" id="IPR051970">
    <property type="entry name" value="TEL2_Regulation"/>
</dbReference>
<accession>A0A2J8FQG5</accession>
<dbReference type="PANTHER" id="PTHR15830:SF10">
    <property type="entry name" value="TELOMERE LENGTH REGULATION PROTEIN TEL2 HOMOLOG"/>
    <property type="match status" value="1"/>
</dbReference>
<comment type="similarity">
    <text evidence="1">Belongs to the TEL2 family.</text>
</comment>
<dbReference type="EMBL" id="RSDZ01000031">
    <property type="protein sequence ID" value="RXG47839.1"/>
    <property type="molecule type" value="Genomic_DNA"/>
</dbReference>
<dbReference type="GO" id="GO:0051879">
    <property type="term" value="F:Hsp90 protein binding"/>
    <property type="evidence" value="ECO:0007669"/>
    <property type="project" value="TreeGrafter"/>
</dbReference>
<evidence type="ECO:0000259" key="3">
    <source>
        <dbReference type="Pfam" id="PF10193"/>
    </source>
</evidence>
<feature type="region of interest" description="Disordered" evidence="2">
    <location>
        <begin position="546"/>
        <end position="573"/>
    </location>
</feature>
<evidence type="ECO:0000256" key="2">
    <source>
        <dbReference type="SAM" id="MobiDB-lite"/>
    </source>
</evidence>
<dbReference type="AlphaFoldDB" id="A0A2J8FQG5"/>
<feature type="compositionally biased region" description="Low complexity" evidence="2">
    <location>
        <begin position="15"/>
        <end position="30"/>
    </location>
</feature>
<comment type="caution">
    <text evidence="5">The sequence shown here is derived from an EMBL/GenBank/DDBJ whole genome shotgun (WGS) entry which is preliminary data.</text>
</comment>
<evidence type="ECO:0000313" key="7">
    <source>
        <dbReference type="Proteomes" id="UP000288725"/>
    </source>
</evidence>
<dbReference type="InterPro" id="IPR038528">
    <property type="entry name" value="TEL2_C_sf"/>
</dbReference>
<dbReference type="Proteomes" id="UP000288725">
    <property type="component" value="Unassembled WGS sequence"/>
</dbReference>
<dbReference type="OrthoDB" id="10258062at2759"/>